<keyword evidence="1" id="KW-0732">Signal</keyword>
<accession>A0A8T2N5D5</accession>
<keyword evidence="3" id="KW-1185">Reference proteome</keyword>
<evidence type="ECO:0000313" key="2">
    <source>
        <dbReference type="EMBL" id="KAG9332892.1"/>
    </source>
</evidence>
<evidence type="ECO:0000256" key="1">
    <source>
        <dbReference type="SAM" id="SignalP"/>
    </source>
</evidence>
<gene>
    <name evidence="2" type="ORF">JZ751_014422</name>
</gene>
<dbReference type="Proteomes" id="UP000824540">
    <property type="component" value="Unassembled WGS sequence"/>
</dbReference>
<protein>
    <recommendedName>
        <fullName evidence="4">Secreted protein</fullName>
    </recommendedName>
</protein>
<feature type="signal peptide" evidence="1">
    <location>
        <begin position="1"/>
        <end position="20"/>
    </location>
</feature>
<evidence type="ECO:0000313" key="3">
    <source>
        <dbReference type="Proteomes" id="UP000824540"/>
    </source>
</evidence>
<evidence type="ECO:0008006" key="4">
    <source>
        <dbReference type="Google" id="ProtNLM"/>
    </source>
</evidence>
<feature type="non-terminal residue" evidence="2">
    <location>
        <position position="1"/>
    </location>
</feature>
<dbReference type="EMBL" id="JAFBMS010000233">
    <property type="protein sequence ID" value="KAG9332892.1"/>
    <property type="molecule type" value="Genomic_DNA"/>
</dbReference>
<comment type="caution">
    <text evidence="2">The sequence shown here is derived from an EMBL/GenBank/DDBJ whole genome shotgun (WGS) entry which is preliminary data.</text>
</comment>
<feature type="chain" id="PRO_5035905936" description="Secreted protein" evidence="1">
    <location>
        <begin position="21"/>
        <end position="113"/>
    </location>
</feature>
<proteinExistence type="predicted"/>
<reference evidence="2" key="1">
    <citation type="thesis" date="2021" institute="BYU ScholarsArchive" country="Provo, UT, USA">
        <title>Applications of and Algorithms for Genome Assembly and Genomic Analyses with an Emphasis on Marine Teleosts.</title>
        <authorList>
            <person name="Pickett B.D."/>
        </authorList>
    </citation>
    <scope>NUCLEOTIDE SEQUENCE</scope>
    <source>
        <strain evidence="2">HI-2016</strain>
    </source>
</reference>
<sequence>MSGRVLILFTAVHGFPIARPADSVCKAMCSDSILWYLSGLPRPLEMDVCALKPQAKGAGVELQLGGGFWQRRVPDPLTPASAEHFHQGHMRKLQLQLLPPSERSAEGNGCENE</sequence>
<organism evidence="2 3">
    <name type="scientific">Albula glossodonta</name>
    <name type="common">roundjaw bonefish</name>
    <dbReference type="NCBI Taxonomy" id="121402"/>
    <lineage>
        <taxon>Eukaryota</taxon>
        <taxon>Metazoa</taxon>
        <taxon>Chordata</taxon>
        <taxon>Craniata</taxon>
        <taxon>Vertebrata</taxon>
        <taxon>Euteleostomi</taxon>
        <taxon>Actinopterygii</taxon>
        <taxon>Neopterygii</taxon>
        <taxon>Teleostei</taxon>
        <taxon>Albuliformes</taxon>
        <taxon>Albulidae</taxon>
        <taxon>Albula</taxon>
    </lineage>
</organism>
<dbReference type="AlphaFoldDB" id="A0A8T2N5D5"/>
<name>A0A8T2N5D5_9TELE</name>